<name>A0ABY0C5B3_9MICO</name>
<accession>A0ABY0C5B3</accession>
<organism evidence="2 3">
    <name type="scientific">Labedella gwakjiensis</name>
    <dbReference type="NCBI Taxonomy" id="390269"/>
    <lineage>
        <taxon>Bacteria</taxon>
        <taxon>Bacillati</taxon>
        <taxon>Actinomycetota</taxon>
        <taxon>Actinomycetes</taxon>
        <taxon>Micrococcales</taxon>
        <taxon>Microbacteriaceae</taxon>
        <taxon>Labedella</taxon>
    </lineage>
</organism>
<evidence type="ECO:0000313" key="3">
    <source>
        <dbReference type="Proteomes" id="UP000268291"/>
    </source>
</evidence>
<feature type="compositionally biased region" description="Gly residues" evidence="1">
    <location>
        <begin position="64"/>
        <end position="85"/>
    </location>
</feature>
<dbReference type="EMBL" id="RZGY01000002">
    <property type="protein sequence ID" value="RUQ84622.1"/>
    <property type="molecule type" value="Genomic_DNA"/>
</dbReference>
<feature type="region of interest" description="Disordered" evidence="1">
    <location>
        <begin position="1"/>
        <end position="38"/>
    </location>
</feature>
<comment type="caution">
    <text evidence="2">The sequence shown here is derived from an EMBL/GenBank/DDBJ whole genome shotgun (WGS) entry which is preliminary data.</text>
</comment>
<gene>
    <name evidence="2" type="ORF">ELQ93_13535</name>
</gene>
<reference evidence="2 3" key="1">
    <citation type="submission" date="2018-12" db="EMBL/GenBank/DDBJ databases">
        <authorList>
            <person name="hu s."/>
            <person name="Xu Y."/>
            <person name="Xu B."/>
            <person name="Li F."/>
        </authorList>
    </citation>
    <scope>NUCLEOTIDE SEQUENCE [LARGE SCALE GENOMIC DNA]</scope>
    <source>
        <strain evidence="2 3">KSW2-17</strain>
    </source>
</reference>
<evidence type="ECO:0000313" key="2">
    <source>
        <dbReference type="EMBL" id="RUQ84622.1"/>
    </source>
</evidence>
<keyword evidence="3" id="KW-1185">Reference proteome</keyword>
<proteinExistence type="predicted"/>
<sequence>MLDRESASIPDVGRNKKTTQTHIKQDNHRIIPPPHATTPRHMQLLSVITPLYRRKRAQKLHPTGIGGGGAGRGRGGAGGGGAGGG</sequence>
<evidence type="ECO:0000256" key="1">
    <source>
        <dbReference type="SAM" id="MobiDB-lite"/>
    </source>
</evidence>
<dbReference type="Proteomes" id="UP000268291">
    <property type="component" value="Unassembled WGS sequence"/>
</dbReference>
<feature type="region of interest" description="Disordered" evidence="1">
    <location>
        <begin position="58"/>
        <end position="85"/>
    </location>
</feature>
<protein>
    <submittedName>
        <fullName evidence="2">Uncharacterized protein</fullName>
    </submittedName>
</protein>